<gene>
    <name evidence="2" type="ORF">OBE_07224</name>
</gene>
<dbReference type="GO" id="GO:0004803">
    <property type="term" value="F:transposase activity"/>
    <property type="evidence" value="ECO:0007669"/>
    <property type="project" value="InterPro"/>
</dbReference>
<dbReference type="AlphaFoldDB" id="K1STB4"/>
<reference evidence="2" key="1">
    <citation type="journal article" date="2013" name="Environ. Microbiol.">
        <title>Microbiota from the distal guts of lean and obese adolescents exhibit partial functional redundancy besides clear differences in community structure.</title>
        <authorList>
            <person name="Ferrer M."/>
            <person name="Ruiz A."/>
            <person name="Lanza F."/>
            <person name="Haange S.B."/>
            <person name="Oberbach A."/>
            <person name="Till H."/>
            <person name="Bargiela R."/>
            <person name="Campoy C."/>
            <person name="Segura M.T."/>
            <person name="Richter M."/>
            <person name="von Bergen M."/>
            <person name="Seifert J."/>
            <person name="Suarez A."/>
        </authorList>
    </citation>
    <scope>NUCLEOTIDE SEQUENCE</scope>
</reference>
<accession>K1STB4</accession>
<dbReference type="Gene3D" id="3.30.70.1290">
    <property type="entry name" value="Transposase IS200-like"/>
    <property type="match status" value="1"/>
</dbReference>
<dbReference type="InterPro" id="IPR036515">
    <property type="entry name" value="Transposase_17_sf"/>
</dbReference>
<organism evidence="2">
    <name type="scientific">human gut metagenome</name>
    <dbReference type="NCBI Taxonomy" id="408170"/>
    <lineage>
        <taxon>unclassified sequences</taxon>
        <taxon>metagenomes</taxon>
        <taxon>organismal metagenomes</taxon>
    </lineage>
</organism>
<feature type="non-terminal residue" evidence="2">
    <location>
        <position position="132"/>
    </location>
</feature>
<dbReference type="EMBL" id="AJWZ01004970">
    <property type="protein sequence ID" value="EKC63892.1"/>
    <property type="molecule type" value="Genomic_DNA"/>
</dbReference>
<dbReference type="InterPro" id="IPR002686">
    <property type="entry name" value="Transposase_17"/>
</dbReference>
<dbReference type="SUPFAM" id="SSF143422">
    <property type="entry name" value="Transposase IS200-like"/>
    <property type="match status" value="1"/>
</dbReference>
<dbReference type="PANTHER" id="PTHR36966:SF1">
    <property type="entry name" value="REP-ASSOCIATED TYROSINE TRANSPOSASE"/>
    <property type="match status" value="1"/>
</dbReference>
<dbReference type="SMART" id="SM01321">
    <property type="entry name" value="Y1_Tnp"/>
    <property type="match status" value="1"/>
</dbReference>
<evidence type="ECO:0000259" key="1">
    <source>
        <dbReference type="SMART" id="SM01321"/>
    </source>
</evidence>
<dbReference type="GO" id="GO:0043565">
    <property type="term" value="F:sequence-specific DNA binding"/>
    <property type="evidence" value="ECO:0007669"/>
    <property type="project" value="TreeGrafter"/>
</dbReference>
<name>K1STB4_9ZZZZ</name>
<dbReference type="PANTHER" id="PTHR36966">
    <property type="entry name" value="REP-ASSOCIATED TYROSINE TRANSPOSASE"/>
    <property type="match status" value="1"/>
</dbReference>
<dbReference type="InterPro" id="IPR052715">
    <property type="entry name" value="RAYT_transposase"/>
</dbReference>
<feature type="domain" description="Transposase IS200-like" evidence="1">
    <location>
        <begin position="17"/>
        <end position="132"/>
    </location>
</feature>
<protein>
    <submittedName>
        <fullName evidence="2">Protein containing DUF1568</fullName>
    </submittedName>
</protein>
<dbReference type="GO" id="GO:0006313">
    <property type="term" value="P:DNA transposition"/>
    <property type="evidence" value="ECO:0007669"/>
    <property type="project" value="InterPro"/>
</dbReference>
<evidence type="ECO:0000313" key="2">
    <source>
        <dbReference type="EMBL" id="EKC63892.1"/>
    </source>
</evidence>
<sequence length="132" mass="14880">MELKQRKNLRLQSFDYSSAKYYFVTICTKNRARLFGQIVGNGLDRSAAMELSSLGKTAEKMLLEVPVHFTSTALDAYVIMPNHIHCILAIGCNELSERSRPFPTLPTIIGQYKSGVSRAAGFPVWQKSYHDH</sequence>
<proteinExistence type="predicted"/>
<comment type="caution">
    <text evidence="2">The sequence shown here is derived from an EMBL/GenBank/DDBJ whole genome shotgun (WGS) entry which is preliminary data.</text>
</comment>